<evidence type="ECO:0000259" key="2">
    <source>
        <dbReference type="SMART" id="SM00254"/>
    </source>
</evidence>
<name>A0A8S9Z7L5_9BILA</name>
<keyword evidence="1" id="KW-0812">Transmembrane</keyword>
<feature type="transmembrane region" description="Helical" evidence="1">
    <location>
        <begin position="7"/>
        <end position="29"/>
    </location>
</feature>
<evidence type="ECO:0000313" key="3">
    <source>
        <dbReference type="EMBL" id="KAF7623562.1"/>
    </source>
</evidence>
<evidence type="ECO:0000313" key="4">
    <source>
        <dbReference type="Proteomes" id="UP000605970"/>
    </source>
</evidence>
<evidence type="ECO:0000256" key="1">
    <source>
        <dbReference type="SAM" id="Phobius"/>
    </source>
</evidence>
<proteinExistence type="predicted"/>
<gene>
    <name evidence="3" type="ORF">Mgra_00010141</name>
</gene>
<keyword evidence="1" id="KW-0472">Membrane</keyword>
<feature type="domain" description="ShKT" evidence="2">
    <location>
        <begin position="1391"/>
        <end position="1427"/>
    </location>
</feature>
<reference evidence="3" key="1">
    <citation type="journal article" date="2020" name="Ecol. Evol.">
        <title>Genome structure and content of the rice root-knot nematode (Meloidogyne graminicola).</title>
        <authorList>
            <person name="Phan N.T."/>
            <person name="Danchin E.G.J."/>
            <person name="Klopp C."/>
            <person name="Perfus-Barbeoch L."/>
            <person name="Kozlowski D.K."/>
            <person name="Koutsovoulos G.D."/>
            <person name="Lopez-Roques C."/>
            <person name="Bouchez O."/>
            <person name="Zahm M."/>
            <person name="Besnard G."/>
            <person name="Bellafiore S."/>
        </authorList>
    </citation>
    <scope>NUCLEOTIDE SEQUENCE</scope>
    <source>
        <strain evidence="3">VN-18</strain>
    </source>
</reference>
<sequence>MNIIIIIIINILIYFLFLFDLTFTLNLNYGNILQNVDPEKMTPDQKRLLISGIKSIQVTGTITPIDRRTLFGFDGTTMSPETFTIYDEQLEKLIIGLDPRSIESREFIASGILSDTNFVDEADMQIYKLLTEYKILATTDAKDPTNKVISGTPGITDNTIINNILEPILNIYQSDIRSNPKTAFNNDQTKQPKDIIEADKIFDEIKLEMETKINIVPKGLKATINSVITRLENAFDNFVLLNSPTQNEKETIETIQKIENIGNLNEINAIKRLFPSEVKYLFMMQIKDKENLGIKCQKMRNNRYVNVISNLNKAFNIRMNDNEFKLEFQNIYKNGEIINELERIELPKQNELIIFSSKNIPLNNNPSAEELDKRYEEKCKIINELKLKAKPGIKLWTREVLKKLGLSMNQIVKSTTSPLKLSNSFIPPVTTAFLDNLRDIEKSQEFNMFKRPQSDISSFDVNFGNKKVNEIQKQQLITNKQFVMDDEYLRIVSTDNKQIITQQDPEVKSIALQILGEPSRLNTLNYKTIPTSIEKLDEQFNLIYEKLNFDNSKLNYPNFLEIKRKYFKDLINDYLIIALTDPKLKLEDKKLIKELELISKETENSKIIGNPQNLNDPLILDSFYARKLELIQNIEKNKELNKLKGFSIIINEIKKKLNEAFDNLFIQIKPINNIPQIPNELRQTMSEIEKNGIKQQQQQQQLIQIEIIDKNYREIYVKKLKEKLYDNSIVQYKGLKMRAINAFKKLNEYYLIIVPSEISSQLPQNVLSSIDSIKLINNLNKDEEILDKGPAANLEILDKNYKERFDSLNSLDPNVGSLFGLYKAISYTLQKLDNTYEIFSYSKLNNIEPFKSYLISINRIENSIDDWKAFGQNLDFTSTDGKKLDNLYLKEVTKIRNQKINEHFGLYIRGIRIIKKLNNFFDSIVSRKNQILTGQVLILQNKLKEINDIPLMELFGIPKPININSLSDEYIRQKELITIQNSKEIEYFKGIKLRAELEKEKLSIAFFPFASSFTNNEQEIQSSIDYSINILINLDDQKIFKINENNIQLIDLDNKYNNILEEELNINKQLIIELKGFTAALNDYILPKLGKSYNNLIKNILKTTIKPEEELLLNNLNKIEMAKNFEEILTDQQIINSKTDLQNIDNLYYIRHEQIKNGRKGTFAGLVGLLNRCKRAIQRMNEAYDELTKDNPRKLSLKKVIELQLALKEVENAKSSIEYFGFDLNKIIDINDLDELENKSKEKEKIINELINDKDIQIFKGLKERGYDGIENEIIKNNILDNPEQKEAWEIIIKVENAKGNPLEIFEVSQPINLINLENKKNEMENKLKPELFINNFSKFKNRAIEALNIIKNAYISLKGQISVQNLNLDPIIKKELETEFNNKPPELRLDCVDYAVNCDNNLELCFIPAYVNVMHNRCAKTCAVCFKIGELCIDLNKFDCFNWNLKVYSKGMKMRQCALTCVLQFK</sequence>
<keyword evidence="4" id="KW-1185">Reference proteome</keyword>
<accession>A0A8S9Z7L5</accession>
<comment type="caution">
    <text evidence="3">The sequence shown here is derived from an EMBL/GenBank/DDBJ whole genome shotgun (WGS) entry which is preliminary data.</text>
</comment>
<dbReference type="EMBL" id="JABEBT010000227">
    <property type="protein sequence ID" value="KAF7623562.1"/>
    <property type="molecule type" value="Genomic_DNA"/>
</dbReference>
<keyword evidence="1" id="KW-1133">Transmembrane helix</keyword>
<organism evidence="3 4">
    <name type="scientific">Meloidogyne graminicola</name>
    <dbReference type="NCBI Taxonomy" id="189291"/>
    <lineage>
        <taxon>Eukaryota</taxon>
        <taxon>Metazoa</taxon>
        <taxon>Ecdysozoa</taxon>
        <taxon>Nematoda</taxon>
        <taxon>Chromadorea</taxon>
        <taxon>Rhabditida</taxon>
        <taxon>Tylenchina</taxon>
        <taxon>Tylenchomorpha</taxon>
        <taxon>Tylenchoidea</taxon>
        <taxon>Meloidogynidae</taxon>
        <taxon>Meloidogyninae</taxon>
        <taxon>Meloidogyne</taxon>
    </lineage>
</organism>
<dbReference type="Proteomes" id="UP000605970">
    <property type="component" value="Unassembled WGS sequence"/>
</dbReference>
<dbReference type="Pfam" id="PF01549">
    <property type="entry name" value="ShK"/>
    <property type="match status" value="1"/>
</dbReference>
<dbReference type="OrthoDB" id="5868365at2759"/>
<protein>
    <recommendedName>
        <fullName evidence="2">ShKT domain-containing protein</fullName>
    </recommendedName>
</protein>
<dbReference type="SMART" id="SM00254">
    <property type="entry name" value="ShKT"/>
    <property type="match status" value="1"/>
</dbReference>
<dbReference type="InterPro" id="IPR003582">
    <property type="entry name" value="ShKT_dom"/>
</dbReference>